<dbReference type="Gene3D" id="3.30.70.100">
    <property type="match status" value="1"/>
</dbReference>
<dbReference type="AlphaFoldDB" id="A0A6G1HXL2"/>
<dbReference type="Proteomes" id="UP000799640">
    <property type="component" value="Unassembled WGS sequence"/>
</dbReference>
<evidence type="ECO:0000313" key="2">
    <source>
        <dbReference type="Proteomes" id="UP000799640"/>
    </source>
</evidence>
<gene>
    <name evidence="1" type="ORF">EJ06DRAFT_397269</name>
</gene>
<keyword evidence="2" id="KW-1185">Reference proteome</keyword>
<dbReference type="PANTHER" id="PTHR40257">
    <property type="match status" value="1"/>
</dbReference>
<evidence type="ECO:0008006" key="3">
    <source>
        <dbReference type="Google" id="ProtNLM"/>
    </source>
</evidence>
<proteinExistence type="predicted"/>
<dbReference type="OrthoDB" id="265717at2759"/>
<accession>A0A6G1HXL2</accession>
<sequence length="251" mass="28355">MPAFNLHLIALKREQSVPAFLAHIRSESINPLVQARPLRWIILPTKRSQHLLAHNIHWDVLLILPDGDALSSTTKTYTDHIWSASVKFPAALSDGYAKFNSTLLNAPAPQIPPLSGKYPVANELADFHSKLPDRYRSHPVSMLNFLAFHPNKREQYSAYGTAFRDKISPKYETHTKLMGHIAGDQARAEGWDEMLLVHQPSLRHFATMADDDEYHEINQTYRLGALKDTFILCVVEVDDDGEPVAQRGSKL</sequence>
<evidence type="ECO:0000313" key="1">
    <source>
        <dbReference type="EMBL" id="KAF2400577.1"/>
    </source>
</evidence>
<name>A0A6G1HXL2_9PEZI</name>
<protein>
    <recommendedName>
        <fullName evidence="3">EthD domain-containing protein</fullName>
    </recommendedName>
</protein>
<dbReference type="EMBL" id="ML996694">
    <property type="protein sequence ID" value="KAF2400577.1"/>
    <property type="molecule type" value="Genomic_DNA"/>
</dbReference>
<reference evidence="1" key="1">
    <citation type="journal article" date="2020" name="Stud. Mycol.">
        <title>101 Dothideomycetes genomes: a test case for predicting lifestyles and emergence of pathogens.</title>
        <authorList>
            <person name="Haridas S."/>
            <person name="Albert R."/>
            <person name="Binder M."/>
            <person name="Bloem J."/>
            <person name="Labutti K."/>
            <person name="Salamov A."/>
            <person name="Andreopoulos B."/>
            <person name="Baker S."/>
            <person name="Barry K."/>
            <person name="Bills G."/>
            <person name="Bluhm B."/>
            <person name="Cannon C."/>
            <person name="Castanera R."/>
            <person name="Culley D."/>
            <person name="Daum C."/>
            <person name="Ezra D."/>
            <person name="Gonzalez J."/>
            <person name="Henrissat B."/>
            <person name="Kuo A."/>
            <person name="Liang C."/>
            <person name="Lipzen A."/>
            <person name="Lutzoni F."/>
            <person name="Magnuson J."/>
            <person name="Mondo S."/>
            <person name="Nolan M."/>
            <person name="Ohm R."/>
            <person name="Pangilinan J."/>
            <person name="Park H.-J."/>
            <person name="Ramirez L."/>
            <person name="Alfaro M."/>
            <person name="Sun H."/>
            <person name="Tritt A."/>
            <person name="Yoshinaga Y."/>
            <person name="Zwiers L.-H."/>
            <person name="Turgeon B."/>
            <person name="Goodwin S."/>
            <person name="Spatafora J."/>
            <person name="Crous P."/>
            <person name="Grigoriev I."/>
        </authorList>
    </citation>
    <scope>NUCLEOTIDE SEQUENCE</scope>
    <source>
        <strain evidence="1">CBS 262.69</strain>
    </source>
</reference>
<organism evidence="1 2">
    <name type="scientific">Trichodelitschia bisporula</name>
    <dbReference type="NCBI Taxonomy" id="703511"/>
    <lineage>
        <taxon>Eukaryota</taxon>
        <taxon>Fungi</taxon>
        <taxon>Dikarya</taxon>
        <taxon>Ascomycota</taxon>
        <taxon>Pezizomycotina</taxon>
        <taxon>Dothideomycetes</taxon>
        <taxon>Dothideomycetes incertae sedis</taxon>
        <taxon>Phaeotrichales</taxon>
        <taxon>Phaeotrichaceae</taxon>
        <taxon>Trichodelitschia</taxon>
    </lineage>
</organism>
<dbReference type="PANTHER" id="PTHR40257:SF1">
    <property type="entry name" value="DUF1330 DOMAIN-CONTAINING PROTEIN"/>
    <property type="match status" value="1"/>
</dbReference>